<dbReference type="AlphaFoldDB" id="A0A3B5MAZ0"/>
<evidence type="ECO:0000256" key="2">
    <source>
        <dbReference type="ARBA" id="ARBA00022691"/>
    </source>
</evidence>
<evidence type="ECO:0000313" key="4">
    <source>
        <dbReference type="Proteomes" id="UP000261380"/>
    </source>
</evidence>
<dbReference type="PANTHER" id="PTHR23108">
    <property type="entry name" value="METHYLTRANSFERASE-RELATED"/>
    <property type="match status" value="1"/>
</dbReference>
<keyword evidence="1" id="KW-0489">Methyltransferase</keyword>
<accession>A0A3B5MAZ0</accession>
<organism evidence="3 4">
    <name type="scientific">Xiphophorus couchianus</name>
    <name type="common">Monterrey platyfish</name>
    <dbReference type="NCBI Taxonomy" id="32473"/>
    <lineage>
        <taxon>Eukaryota</taxon>
        <taxon>Metazoa</taxon>
        <taxon>Chordata</taxon>
        <taxon>Craniata</taxon>
        <taxon>Vertebrata</taxon>
        <taxon>Euteleostomi</taxon>
        <taxon>Actinopterygii</taxon>
        <taxon>Neopterygii</taxon>
        <taxon>Teleostei</taxon>
        <taxon>Neoteleostei</taxon>
        <taxon>Acanthomorphata</taxon>
        <taxon>Ovalentaria</taxon>
        <taxon>Atherinomorphae</taxon>
        <taxon>Cyprinodontiformes</taxon>
        <taxon>Poeciliidae</taxon>
        <taxon>Poeciliinae</taxon>
        <taxon>Xiphophorus</taxon>
    </lineage>
</organism>
<dbReference type="GeneTree" id="ENSGT00510000048539"/>
<keyword evidence="4" id="KW-1185">Reference proteome</keyword>
<dbReference type="InterPro" id="IPR029063">
    <property type="entry name" value="SAM-dependent_MTases_sf"/>
</dbReference>
<dbReference type="Proteomes" id="UP000261380">
    <property type="component" value="Unplaced"/>
</dbReference>
<dbReference type="GO" id="GO:0032259">
    <property type="term" value="P:methylation"/>
    <property type="evidence" value="ECO:0007669"/>
    <property type="project" value="UniProtKB-KW"/>
</dbReference>
<dbReference type="CDD" id="cd02440">
    <property type="entry name" value="AdoMet_MTases"/>
    <property type="match status" value="1"/>
</dbReference>
<dbReference type="Gene3D" id="3.40.50.150">
    <property type="entry name" value="Vaccinia Virus protein VP39"/>
    <property type="match status" value="1"/>
</dbReference>
<name>A0A3B5MAZ0_9TELE</name>
<dbReference type="GO" id="GO:0005634">
    <property type="term" value="C:nucleus"/>
    <property type="evidence" value="ECO:0007669"/>
    <property type="project" value="TreeGrafter"/>
</dbReference>
<dbReference type="Ensembl" id="ENSXCOT00000017091.1">
    <property type="protein sequence ID" value="ENSXCOP00000016874.1"/>
    <property type="gene ID" value="ENSXCOG00000012726.1"/>
</dbReference>
<sequence>MDQMTFKHDTVLSDVHMHRPNTHHLMTRLNSAGQPGYALLFKCIHVEQTTQMTKYCLTEHTMATPLEDVGKQVWRGALLLADFILSEKDTFSGATVLELGAGTGLTSIVMATTAKTVYCTDVGEDLLRLCHRNVFLNQHMTKPADADLEFSWTEEEVADLYDNAAFIIATDVCYDDDLTDGLFRTLKTVYHCFFLNSSRDIRFTTFSSKCSTTISSSKCKAVSHKIHWLLWLLRKAPLSPTFYSYKPF</sequence>
<protein>
    <submittedName>
        <fullName evidence="3">Uncharacterized protein</fullName>
    </submittedName>
</protein>
<evidence type="ECO:0000313" key="3">
    <source>
        <dbReference type="Ensembl" id="ENSXCOP00000016874.1"/>
    </source>
</evidence>
<dbReference type="Pfam" id="PF10294">
    <property type="entry name" value="Methyltransf_16"/>
    <property type="match status" value="1"/>
</dbReference>
<keyword evidence="1" id="KW-0808">Transferase</keyword>
<dbReference type="PANTHER" id="PTHR23108:SF0">
    <property type="entry name" value="METHYLTRANSFERASE-LIKE PROTEIN 22"/>
    <property type="match status" value="1"/>
</dbReference>
<reference evidence="3" key="1">
    <citation type="submission" date="2025-08" db="UniProtKB">
        <authorList>
            <consortium name="Ensembl"/>
        </authorList>
    </citation>
    <scope>IDENTIFICATION</scope>
</reference>
<dbReference type="InterPro" id="IPR038899">
    <property type="entry name" value="METTL22"/>
</dbReference>
<dbReference type="SUPFAM" id="SSF53335">
    <property type="entry name" value="S-adenosyl-L-methionine-dependent methyltransferases"/>
    <property type="match status" value="1"/>
</dbReference>
<dbReference type="InterPro" id="IPR019410">
    <property type="entry name" value="Methyltransf_16"/>
</dbReference>
<dbReference type="GO" id="GO:0008276">
    <property type="term" value="F:protein methyltransferase activity"/>
    <property type="evidence" value="ECO:0007669"/>
    <property type="project" value="InterPro"/>
</dbReference>
<evidence type="ECO:0000256" key="1">
    <source>
        <dbReference type="ARBA" id="ARBA00022603"/>
    </source>
</evidence>
<proteinExistence type="predicted"/>
<reference evidence="3" key="2">
    <citation type="submission" date="2025-09" db="UniProtKB">
        <authorList>
            <consortium name="Ensembl"/>
        </authorList>
    </citation>
    <scope>IDENTIFICATION</scope>
</reference>
<keyword evidence="2" id="KW-0949">S-adenosyl-L-methionine</keyword>